<keyword evidence="3" id="KW-1185">Reference proteome</keyword>
<proteinExistence type="predicted"/>
<dbReference type="Gene3D" id="1.10.10.10">
    <property type="entry name" value="Winged helix-like DNA-binding domain superfamily/Winged helix DNA-binding domain"/>
    <property type="match status" value="1"/>
</dbReference>
<dbReference type="Pfam" id="PF12728">
    <property type="entry name" value="HTH_17"/>
    <property type="match status" value="1"/>
</dbReference>
<gene>
    <name evidence="2" type="ORF">SAMN04488052_104345</name>
</gene>
<dbReference type="InterPro" id="IPR010093">
    <property type="entry name" value="SinI_DNA-bd"/>
</dbReference>
<sequence>MTDDSRELLRQAYEGKSLTTAQAAAYLNLSPNTLSRWRWSGDGPRFHKFGRAVRYDRADLDEWIAQTACDSTTGEAA</sequence>
<dbReference type="RefSeq" id="WP_091643839.1">
    <property type="nucleotide sequence ID" value="NZ_FOEG01000004.1"/>
</dbReference>
<feature type="domain" description="Helix-turn-helix" evidence="1">
    <location>
        <begin position="18"/>
        <end position="66"/>
    </location>
</feature>
<accession>A0A1H8TNU4</accession>
<dbReference type="GO" id="GO:0003677">
    <property type="term" value="F:DNA binding"/>
    <property type="evidence" value="ECO:0007669"/>
    <property type="project" value="InterPro"/>
</dbReference>
<dbReference type="InterPro" id="IPR041657">
    <property type="entry name" value="HTH_17"/>
</dbReference>
<dbReference type="SUPFAM" id="SSF46955">
    <property type="entry name" value="Putative DNA-binding domain"/>
    <property type="match status" value="1"/>
</dbReference>
<dbReference type="InterPro" id="IPR036388">
    <property type="entry name" value="WH-like_DNA-bd_sf"/>
</dbReference>
<dbReference type="EMBL" id="FOEG01000004">
    <property type="protein sequence ID" value="SEO92537.1"/>
    <property type="molecule type" value="Genomic_DNA"/>
</dbReference>
<dbReference type="NCBIfam" id="TIGR01764">
    <property type="entry name" value="excise"/>
    <property type="match status" value="1"/>
</dbReference>
<dbReference type="Proteomes" id="UP000199657">
    <property type="component" value="Unassembled WGS sequence"/>
</dbReference>
<dbReference type="InterPro" id="IPR009061">
    <property type="entry name" value="DNA-bd_dom_put_sf"/>
</dbReference>
<protein>
    <submittedName>
        <fullName evidence="2">Transcriptional regulator, AlpA family</fullName>
    </submittedName>
</protein>
<name>A0A1H8TNU4_9GAMM</name>
<dbReference type="OrthoDB" id="5785706at2"/>
<reference evidence="2 3" key="1">
    <citation type="submission" date="2016-10" db="EMBL/GenBank/DDBJ databases">
        <authorList>
            <person name="de Groot N.N."/>
        </authorList>
    </citation>
    <scope>NUCLEOTIDE SEQUENCE [LARGE SCALE GENOMIC DNA]</scope>
    <source>
        <strain evidence="2 3">CGMCC 1.6291</strain>
    </source>
</reference>
<dbReference type="STRING" id="406100.SAMN04488052_104345"/>
<evidence type="ECO:0000313" key="2">
    <source>
        <dbReference type="EMBL" id="SEO92537.1"/>
    </source>
</evidence>
<evidence type="ECO:0000313" key="3">
    <source>
        <dbReference type="Proteomes" id="UP000199657"/>
    </source>
</evidence>
<organism evidence="2 3">
    <name type="scientific">Aquisalimonas asiatica</name>
    <dbReference type="NCBI Taxonomy" id="406100"/>
    <lineage>
        <taxon>Bacteria</taxon>
        <taxon>Pseudomonadati</taxon>
        <taxon>Pseudomonadota</taxon>
        <taxon>Gammaproteobacteria</taxon>
        <taxon>Chromatiales</taxon>
        <taxon>Ectothiorhodospiraceae</taxon>
        <taxon>Aquisalimonas</taxon>
    </lineage>
</organism>
<evidence type="ECO:0000259" key="1">
    <source>
        <dbReference type="Pfam" id="PF12728"/>
    </source>
</evidence>
<dbReference type="AlphaFoldDB" id="A0A1H8TNU4"/>